<keyword evidence="1" id="KW-0812">Transmembrane</keyword>
<dbReference type="AlphaFoldDB" id="A0A484HHE0"/>
<evidence type="ECO:0000256" key="1">
    <source>
        <dbReference type="SAM" id="Phobius"/>
    </source>
</evidence>
<accession>A0A484HHE0</accession>
<protein>
    <submittedName>
        <fullName evidence="2">Uncharacterized protein</fullName>
    </submittedName>
</protein>
<reference evidence="2" key="1">
    <citation type="submission" date="2019-01" db="EMBL/GenBank/DDBJ databases">
        <authorList>
            <consortium name="Genoscope - CEA"/>
            <person name="William W."/>
        </authorList>
    </citation>
    <scope>NUCLEOTIDE SEQUENCE</scope>
    <source>
        <strain evidence="2">CR-1</strain>
    </source>
</reference>
<gene>
    <name evidence="2" type="ORF">EPICR_110027</name>
</gene>
<evidence type="ECO:0000313" key="2">
    <source>
        <dbReference type="EMBL" id="VEN73060.1"/>
    </source>
</evidence>
<feature type="transmembrane region" description="Helical" evidence="1">
    <location>
        <begin position="20"/>
        <end position="37"/>
    </location>
</feature>
<sequence>MFPFSFEWVWDMSHFVFMGGLWYALSILGLGLGYCFYKATVDTLQDDDGGHH</sequence>
<keyword evidence="1" id="KW-0472">Membrane</keyword>
<keyword evidence="1" id="KW-1133">Transmembrane helix</keyword>
<proteinExistence type="predicted"/>
<name>A0A484HHE0_9BACT</name>
<organism evidence="2">
    <name type="scientific">uncultured Desulfobacteraceae bacterium</name>
    <dbReference type="NCBI Taxonomy" id="218296"/>
    <lineage>
        <taxon>Bacteria</taxon>
        <taxon>Pseudomonadati</taxon>
        <taxon>Thermodesulfobacteriota</taxon>
        <taxon>Desulfobacteria</taxon>
        <taxon>Desulfobacterales</taxon>
        <taxon>Desulfobacteraceae</taxon>
        <taxon>environmental samples</taxon>
    </lineage>
</organism>
<dbReference type="EMBL" id="CAACVI010000003">
    <property type="protein sequence ID" value="VEN73060.1"/>
    <property type="molecule type" value="Genomic_DNA"/>
</dbReference>